<dbReference type="Gene3D" id="2.40.50.40">
    <property type="match status" value="1"/>
</dbReference>
<dbReference type="STRING" id="947166.A0A1D1UIX2"/>
<evidence type="ECO:0000313" key="3">
    <source>
        <dbReference type="EMBL" id="GAU87562.1"/>
    </source>
</evidence>
<evidence type="ECO:0000259" key="2">
    <source>
        <dbReference type="PROSITE" id="PS50013"/>
    </source>
</evidence>
<feature type="region of interest" description="Disordered" evidence="1">
    <location>
        <begin position="88"/>
        <end position="119"/>
    </location>
</feature>
<comment type="caution">
    <text evidence="3">The sequence shown here is derived from an EMBL/GenBank/DDBJ whole genome shotgun (WGS) entry which is preliminary data.</text>
</comment>
<dbReference type="InterPro" id="IPR016197">
    <property type="entry name" value="Chromo-like_dom_sf"/>
</dbReference>
<dbReference type="SUPFAM" id="SSF54160">
    <property type="entry name" value="Chromo domain-like"/>
    <property type="match status" value="1"/>
</dbReference>
<dbReference type="EMBL" id="BDGG01000001">
    <property type="protein sequence ID" value="GAU87562.1"/>
    <property type="molecule type" value="Genomic_DNA"/>
</dbReference>
<dbReference type="InterPro" id="IPR000953">
    <property type="entry name" value="Chromo/chromo_shadow_dom"/>
</dbReference>
<feature type="domain" description="Chromo" evidence="2">
    <location>
        <begin position="24"/>
        <end position="86"/>
    </location>
</feature>
<dbReference type="PROSITE" id="PS50013">
    <property type="entry name" value="CHROMO_2"/>
    <property type="match status" value="1"/>
</dbReference>
<dbReference type="InterPro" id="IPR023780">
    <property type="entry name" value="Chromo_domain"/>
</dbReference>
<dbReference type="Proteomes" id="UP000186922">
    <property type="component" value="Unassembled WGS sequence"/>
</dbReference>
<feature type="compositionally biased region" description="Basic residues" evidence="1">
    <location>
        <begin position="105"/>
        <end position="114"/>
    </location>
</feature>
<evidence type="ECO:0000313" key="4">
    <source>
        <dbReference type="Proteomes" id="UP000186922"/>
    </source>
</evidence>
<accession>A0A1D1UIX2</accession>
<name>A0A1D1UIX2_RAMVA</name>
<organism evidence="3 4">
    <name type="scientific">Ramazzottius varieornatus</name>
    <name type="common">Water bear</name>
    <name type="synonym">Tardigrade</name>
    <dbReference type="NCBI Taxonomy" id="947166"/>
    <lineage>
        <taxon>Eukaryota</taxon>
        <taxon>Metazoa</taxon>
        <taxon>Ecdysozoa</taxon>
        <taxon>Tardigrada</taxon>
        <taxon>Eutardigrada</taxon>
        <taxon>Parachela</taxon>
        <taxon>Hypsibioidea</taxon>
        <taxon>Ramazzottiidae</taxon>
        <taxon>Ramazzottius</taxon>
    </lineage>
</organism>
<evidence type="ECO:0000256" key="1">
    <source>
        <dbReference type="SAM" id="MobiDB-lite"/>
    </source>
</evidence>
<dbReference type="Pfam" id="PF00385">
    <property type="entry name" value="Chromo"/>
    <property type="match status" value="1"/>
</dbReference>
<protein>
    <recommendedName>
        <fullName evidence="2">Chromo domain-containing protein</fullName>
    </recommendedName>
</protein>
<dbReference type="AlphaFoldDB" id="A0A1D1UIX2"/>
<gene>
    <name evidence="3" type="primary">RvY_00392-1</name>
    <name evidence="3" type="synonym">RvY_00392.1</name>
    <name evidence="3" type="ORF">RvY_00392</name>
</gene>
<keyword evidence="4" id="KW-1185">Reference proteome</keyword>
<dbReference type="OrthoDB" id="1918685at2759"/>
<sequence>MAVVLKILHNSGQHRGIWIGDGGWKVEKIIGHKDFDPAKGFPEMFKIKWLGWEEKFSSFEPAENFADTEALADYLKSHQVNANEAARLRSFTDQDHRKQISAPLKPRRGRHPKGASKLTNATRTTLVSTWARSSAVTESSFARPISIVTVRKTLDGYRAIRPREDQSVDPSMPEKLVQKGSMLITVTPKPGEAIITQ</sequence>
<proteinExistence type="predicted"/>
<feature type="compositionally biased region" description="Basic and acidic residues" evidence="1">
    <location>
        <begin position="88"/>
        <end position="98"/>
    </location>
</feature>
<reference evidence="3 4" key="1">
    <citation type="journal article" date="2016" name="Nat. Commun.">
        <title>Extremotolerant tardigrade genome and improved radiotolerance of human cultured cells by tardigrade-unique protein.</title>
        <authorList>
            <person name="Hashimoto T."/>
            <person name="Horikawa D.D."/>
            <person name="Saito Y."/>
            <person name="Kuwahara H."/>
            <person name="Kozuka-Hata H."/>
            <person name="Shin-I T."/>
            <person name="Minakuchi Y."/>
            <person name="Ohishi K."/>
            <person name="Motoyama A."/>
            <person name="Aizu T."/>
            <person name="Enomoto A."/>
            <person name="Kondo K."/>
            <person name="Tanaka S."/>
            <person name="Hara Y."/>
            <person name="Koshikawa S."/>
            <person name="Sagara H."/>
            <person name="Miura T."/>
            <person name="Yokobori S."/>
            <person name="Miyagawa K."/>
            <person name="Suzuki Y."/>
            <person name="Kubo T."/>
            <person name="Oyama M."/>
            <person name="Kohara Y."/>
            <person name="Fujiyama A."/>
            <person name="Arakawa K."/>
            <person name="Katayama T."/>
            <person name="Toyoda A."/>
            <person name="Kunieda T."/>
        </authorList>
    </citation>
    <scope>NUCLEOTIDE SEQUENCE [LARGE SCALE GENOMIC DNA]</scope>
    <source>
        <strain evidence="3 4">YOKOZUNA-1</strain>
    </source>
</reference>
<dbReference type="CDD" id="cd00024">
    <property type="entry name" value="CD_CSD"/>
    <property type="match status" value="1"/>
</dbReference>
<dbReference type="SMART" id="SM00298">
    <property type="entry name" value="CHROMO"/>
    <property type="match status" value="1"/>
</dbReference>